<feature type="region of interest" description="Disordered" evidence="1">
    <location>
        <begin position="351"/>
        <end position="373"/>
    </location>
</feature>
<evidence type="ECO:0000256" key="1">
    <source>
        <dbReference type="SAM" id="MobiDB-lite"/>
    </source>
</evidence>
<feature type="domain" description="DM2" evidence="2">
    <location>
        <begin position="256"/>
        <end position="333"/>
    </location>
</feature>
<accession>A0A2S6BZG2</accession>
<protein>
    <recommendedName>
        <fullName evidence="2">DM2 domain-containing protein</fullName>
    </recommendedName>
</protein>
<dbReference type="STRING" id="357750.A0A2S6BZG2"/>
<name>A0A2S6BZG2_9PEZI</name>
<gene>
    <name evidence="3" type="ORF">CBER1_11315</name>
</gene>
<dbReference type="SMART" id="SM00151">
    <property type="entry name" value="SWIB"/>
    <property type="match status" value="1"/>
</dbReference>
<dbReference type="Gene3D" id="1.10.245.10">
    <property type="entry name" value="SWIB/MDM2 domain"/>
    <property type="match status" value="1"/>
</dbReference>
<dbReference type="InterPro" id="IPR019835">
    <property type="entry name" value="SWIB_domain"/>
</dbReference>
<reference evidence="4" key="1">
    <citation type="journal article" date="2017" name="bioRxiv">
        <title>Conservation of a gene cluster reveals novel cercosporin biosynthetic mechanisms and extends production to the genus Colletotrichum.</title>
        <authorList>
            <person name="de Jonge R."/>
            <person name="Ebert M.K."/>
            <person name="Huitt-Roehl C.R."/>
            <person name="Pal P."/>
            <person name="Suttle J.C."/>
            <person name="Spanner R.E."/>
            <person name="Neubauer J.D."/>
            <person name="Jurick W.M.II."/>
            <person name="Stott K.A."/>
            <person name="Secor G.A."/>
            <person name="Thomma B.P.H.J."/>
            <person name="Van de Peer Y."/>
            <person name="Townsend C.A."/>
            <person name="Bolton M.D."/>
        </authorList>
    </citation>
    <scope>NUCLEOTIDE SEQUENCE [LARGE SCALE GENOMIC DNA]</scope>
    <source>
        <strain evidence="4">CBS538.71</strain>
    </source>
</reference>
<keyword evidence="4" id="KW-1185">Reference proteome</keyword>
<dbReference type="PANTHER" id="PTHR13844">
    <property type="entry name" value="SWI/SNF-RELATED MATRIX-ASSOCIATED ACTIN-DEPENDENT REGULATOR OF CHROMATIN SUBFAMILY D"/>
    <property type="match status" value="1"/>
</dbReference>
<evidence type="ECO:0000313" key="3">
    <source>
        <dbReference type="EMBL" id="PPJ52868.1"/>
    </source>
</evidence>
<dbReference type="EMBL" id="PNEN01001649">
    <property type="protein sequence ID" value="PPJ52868.1"/>
    <property type="molecule type" value="Genomic_DNA"/>
</dbReference>
<comment type="caution">
    <text evidence="3">The sequence shown here is derived from an EMBL/GenBank/DDBJ whole genome shotgun (WGS) entry which is preliminary data.</text>
</comment>
<dbReference type="OrthoDB" id="10263741at2759"/>
<evidence type="ECO:0000259" key="2">
    <source>
        <dbReference type="PROSITE" id="PS51925"/>
    </source>
</evidence>
<dbReference type="PROSITE" id="PS51925">
    <property type="entry name" value="SWIB_MDM2"/>
    <property type="match status" value="1"/>
</dbReference>
<dbReference type="Proteomes" id="UP000237631">
    <property type="component" value="Unassembled WGS sequence"/>
</dbReference>
<organism evidence="3 4">
    <name type="scientific">Cercospora berteroae</name>
    <dbReference type="NCBI Taxonomy" id="357750"/>
    <lineage>
        <taxon>Eukaryota</taxon>
        <taxon>Fungi</taxon>
        <taxon>Dikarya</taxon>
        <taxon>Ascomycota</taxon>
        <taxon>Pezizomycotina</taxon>
        <taxon>Dothideomycetes</taxon>
        <taxon>Dothideomycetidae</taxon>
        <taxon>Mycosphaerellales</taxon>
        <taxon>Mycosphaerellaceae</taxon>
        <taxon>Cercospora</taxon>
    </lineage>
</organism>
<dbReference type="InterPro" id="IPR036885">
    <property type="entry name" value="SWIB_MDM2_dom_sf"/>
</dbReference>
<dbReference type="AlphaFoldDB" id="A0A2S6BZG2"/>
<evidence type="ECO:0000313" key="4">
    <source>
        <dbReference type="Proteomes" id="UP000237631"/>
    </source>
</evidence>
<sequence>MDQARAHRRKISFADLERTWRNAGPMVAPPQAHPQQQQMTQAQLQQQHLEALRRQDLARRQARKPTDREIPDEVSEAVVGDGVERYKKLRDAEKRLDAIMMRKRLDISDNLQRRWTRREGTIRIWISNTAEGQPWQVMEEGNANEDGMFELGENQATFKLKIEGRLKEDPDEDEADKPPAGHRPRLSTFFKAITIDFDRNPNLNPDGYSQIEWRKKQMAPGQPLDPADRENNFDQIEFTRKADENINITINLTRDEKSERYKLSPELAEILDTDEEDRAGAVQGIWEYCRAMGLQEDDDKRKIICDAALQKIFKQETVYFPYVPDLLLHHMQPLPPIQLKYTIRVDKPYITGTKDPNSPSAFLQDEDSEPKPNLKPCQPTVYDIRVPLPNPLGHQLTRFHTSKTHLNDLQSIVKIDDDLALLVQKIHQTNAKRKFYNNLAKDPTSFVKRWISSQQRDLEVILAEATRGGGEDATNEEFRRGGRDGVWGSELARESVGLWLARNQKAS</sequence>
<feature type="region of interest" description="Disordered" evidence="1">
    <location>
        <begin position="164"/>
        <end position="184"/>
    </location>
</feature>
<dbReference type="InterPro" id="IPR003121">
    <property type="entry name" value="SWIB_MDM2_domain"/>
</dbReference>
<proteinExistence type="predicted"/>
<dbReference type="Pfam" id="PF02201">
    <property type="entry name" value="SWIB"/>
    <property type="match status" value="1"/>
</dbReference>
<dbReference type="SUPFAM" id="SSF47592">
    <property type="entry name" value="SWIB/MDM2 domain"/>
    <property type="match status" value="1"/>
</dbReference>
<dbReference type="CDD" id="cd10568">
    <property type="entry name" value="SWIB_like"/>
    <property type="match status" value="1"/>
</dbReference>